<dbReference type="GO" id="GO:0008270">
    <property type="term" value="F:zinc ion binding"/>
    <property type="evidence" value="ECO:0007669"/>
    <property type="project" value="UniProtKB-KW"/>
</dbReference>
<keyword evidence="15" id="KW-1185">Reference proteome</keyword>
<organism evidence="14 15">
    <name type="scientific">Drosophila erecta</name>
    <name type="common">Fruit fly</name>
    <dbReference type="NCBI Taxonomy" id="7220"/>
    <lineage>
        <taxon>Eukaryota</taxon>
        <taxon>Metazoa</taxon>
        <taxon>Ecdysozoa</taxon>
        <taxon>Arthropoda</taxon>
        <taxon>Hexapoda</taxon>
        <taxon>Insecta</taxon>
        <taxon>Pterygota</taxon>
        <taxon>Neoptera</taxon>
        <taxon>Endopterygota</taxon>
        <taxon>Diptera</taxon>
        <taxon>Brachycera</taxon>
        <taxon>Muscomorpha</taxon>
        <taxon>Ephydroidea</taxon>
        <taxon>Drosophilidae</taxon>
        <taxon>Drosophila</taxon>
        <taxon>Sophophora</taxon>
    </lineage>
</organism>
<evidence type="ECO:0000256" key="7">
    <source>
        <dbReference type="ARBA" id="ARBA00023136"/>
    </source>
</evidence>
<dbReference type="PROSITE" id="PS51292">
    <property type="entry name" value="ZF_RING_CH"/>
    <property type="match status" value="1"/>
</dbReference>
<gene>
    <name evidence="14" type="primary">Dere\GG11538</name>
    <name evidence="14" type="ORF">Dere_GG11538</name>
</gene>
<sequence length="306" mass="34629">MAGNVVVPKAAAGDDVVGEPLPIDNEDHTDTERCCWICYLTDKEDCRLAWVNPCPCRGATKWVHQSCLSHWIDEKTGKGNELKTVYCPQCQTKYNIVYSKFGIFARALELMCSLILKPLYKCLATVFTLVFIYWSAITFGASTYLQIVGHDRHVHHVIEAVDPLFILIGFPLIPVGLILGRMIPWDDVLLRIIRKCCSMLRRLAMMCLGRDYDLEADSYPRATMVPISGSRVVCGAMLLPTISIYVGRVLYSSVDDRLQQTLLGGLTFIAIKGSLKMYLKHKQYLRRMKRRILDYTDENLAESAGH</sequence>
<keyword evidence="7 12" id="KW-0472">Membrane</keyword>
<evidence type="ECO:0000259" key="13">
    <source>
        <dbReference type="PROSITE" id="PS51292"/>
    </source>
</evidence>
<feature type="transmembrane region" description="Helical" evidence="12">
    <location>
        <begin position="232"/>
        <end position="250"/>
    </location>
</feature>
<keyword evidence="5" id="KW-0862">Zinc</keyword>
<dbReference type="eggNOG" id="KOG3053">
    <property type="taxonomic scope" value="Eukaryota"/>
</dbReference>
<evidence type="ECO:0000256" key="11">
    <source>
        <dbReference type="ARBA" id="ARBA00043231"/>
    </source>
</evidence>
<dbReference type="Proteomes" id="UP000008711">
    <property type="component" value="Unassembled WGS sequence"/>
</dbReference>
<name>B3P835_DROER</name>
<dbReference type="GO" id="GO:0016020">
    <property type="term" value="C:membrane"/>
    <property type="evidence" value="ECO:0007669"/>
    <property type="project" value="UniProtKB-SubCell"/>
</dbReference>
<dbReference type="OrthoDB" id="5817083at2759"/>
<dbReference type="HOGENOM" id="CLU_046472_0_0_1"/>
<dbReference type="Gene3D" id="3.30.40.10">
    <property type="entry name" value="Zinc/RING finger domain, C3HC4 (zinc finger)"/>
    <property type="match status" value="1"/>
</dbReference>
<feature type="transmembrane region" description="Helical" evidence="12">
    <location>
        <begin position="123"/>
        <end position="144"/>
    </location>
</feature>
<dbReference type="CDD" id="cd16701">
    <property type="entry name" value="RING_CH-C4HC3_MARCH5"/>
    <property type="match status" value="1"/>
</dbReference>
<evidence type="ECO:0000256" key="3">
    <source>
        <dbReference type="ARBA" id="ARBA00022723"/>
    </source>
</evidence>
<feature type="domain" description="RING-CH-type" evidence="13">
    <location>
        <begin position="27"/>
        <end position="97"/>
    </location>
</feature>
<dbReference type="PhylomeDB" id="B3P835"/>
<protein>
    <recommendedName>
        <fullName evidence="8">E3 ubiquitin-protein ligase MARCHF5</fullName>
    </recommendedName>
    <alternativeName>
        <fullName evidence="10">Membrane-associated RING finger protein 5</fullName>
    </alternativeName>
    <alternativeName>
        <fullName evidence="9">Membrane-associated RING-CH protein V</fullName>
    </alternativeName>
    <alternativeName>
        <fullName evidence="11">RING-type E3 ubiquitin transferase MARCHF5</fullName>
    </alternativeName>
</protein>
<keyword evidence="6 12" id="KW-1133">Transmembrane helix</keyword>
<dbReference type="EMBL" id="CH954182">
    <property type="protein sequence ID" value="EDV53439.1"/>
    <property type="molecule type" value="Genomic_DNA"/>
</dbReference>
<evidence type="ECO:0000256" key="10">
    <source>
        <dbReference type="ARBA" id="ARBA00043185"/>
    </source>
</evidence>
<comment type="subcellular location">
    <subcellularLocation>
        <location evidence="1">Membrane</location>
        <topology evidence="1">Multi-pass membrane protein</topology>
    </subcellularLocation>
</comment>
<feature type="transmembrane region" description="Helical" evidence="12">
    <location>
        <begin position="164"/>
        <end position="184"/>
    </location>
</feature>
<keyword evidence="3" id="KW-0479">Metal-binding</keyword>
<evidence type="ECO:0000256" key="6">
    <source>
        <dbReference type="ARBA" id="ARBA00022989"/>
    </source>
</evidence>
<evidence type="ECO:0000256" key="9">
    <source>
        <dbReference type="ARBA" id="ARBA00043044"/>
    </source>
</evidence>
<dbReference type="InterPro" id="IPR013083">
    <property type="entry name" value="Znf_RING/FYVE/PHD"/>
</dbReference>
<evidence type="ECO:0000256" key="12">
    <source>
        <dbReference type="SAM" id="Phobius"/>
    </source>
</evidence>
<dbReference type="SMART" id="SM00744">
    <property type="entry name" value="RINGv"/>
    <property type="match status" value="1"/>
</dbReference>
<evidence type="ECO:0000256" key="2">
    <source>
        <dbReference type="ARBA" id="ARBA00022692"/>
    </source>
</evidence>
<accession>B3P835</accession>
<reference evidence="14 15" key="2">
    <citation type="journal article" date="2008" name="Bioinformatics">
        <title>Assembly reconciliation.</title>
        <authorList>
            <person name="Zimin A.V."/>
            <person name="Smith D.R."/>
            <person name="Sutton G."/>
            <person name="Yorke J.A."/>
        </authorList>
    </citation>
    <scope>NUCLEOTIDE SEQUENCE [LARGE SCALE GENOMIC DNA]</scope>
    <source>
        <strain evidence="14 15">TSC#14021-0224.01</strain>
    </source>
</reference>
<evidence type="ECO:0000313" key="15">
    <source>
        <dbReference type="Proteomes" id="UP000008711"/>
    </source>
</evidence>
<evidence type="ECO:0000256" key="8">
    <source>
        <dbReference type="ARBA" id="ARBA00040151"/>
    </source>
</evidence>
<feature type="transmembrane region" description="Helical" evidence="12">
    <location>
        <begin position="262"/>
        <end position="279"/>
    </location>
</feature>
<dbReference type="SUPFAM" id="SSF57850">
    <property type="entry name" value="RING/U-box"/>
    <property type="match status" value="1"/>
</dbReference>
<dbReference type="AlphaFoldDB" id="B3P835"/>
<reference evidence="14 15" key="1">
    <citation type="journal article" date="2007" name="Nature">
        <title>Evolution of genes and genomes on the Drosophila phylogeny.</title>
        <authorList>
            <consortium name="Drosophila 12 Genomes Consortium"/>
            <person name="Clark A.G."/>
            <person name="Eisen M.B."/>
            <person name="Smith D.R."/>
            <person name="Bergman C.M."/>
            <person name="Oliver B."/>
            <person name="Markow T.A."/>
            <person name="Kaufman T.C."/>
            <person name="Kellis M."/>
            <person name="Gelbart W."/>
            <person name="Iyer V.N."/>
            <person name="Pollard D.A."/>
            <person name="Sackton T.B."/>
            <person name="Larracuente A.M."/>
            <person name="Singh N.D."/>
            <person name="Abad J.P."/>
            <person name="Abt D.N."/>
            <person name="Adryan B."/>
            <person name="Aguade M."/>
            <person name="Akashi H."/>
            <person name="Anderson W.W."/>
            <person name="Aquadro C.F."/>
            <person name="Ardell D.H."/>
            <person name="Arguello R."/>
            <person name="Artieri C.G."/>
            <person name="Barbash D.A."/>
            <person name="Barker D."/>
            <person name="Barsanti P."/>
            <person name="Batterham P."/>
            <person name="Batzoglou S."/>
            <person name="Begun D."/>
            <person name="Bhutkar A."/>
            <person name="Blanco E."/>
            <person name="Bosak S.A."/>
            <person name="Bradley R.K."/>
            <person name="Brand A.D."/>
            <person name="Brent M.R."/>
            <person name="Brooks A.N."/>
            <person name="Brown R.H."/>
            <person name="Butlin R.K."/>
            <person name="Caggese C."/>
            <person name="Calvi B.R."/>
            <person name="Bernardo de Carvalho A."/>
            <person name="Caspi A."/>
            <person name="Castrezana S."/>
            <person name="Celniker S.E."/>
            <person name="Chang J.L."/>
            <person name="Chapple C."/>
            <person name="Chatterji S."/>
            <person name="Chinwalla A."/>
            <person name="Civetta A."/>
            <person name="Clifton S.W."/>
            <person name="Comeron J.M."/>
            <person name="Costello J.C."/>
            <person name="Coyne J.A."/>
            <person name="Daub J."/>
            <person name="David R.G."/>
            <person name="Delcher A.L."/>
            <person name="Delehaunty K."/>
            <person name="Do C.B."/>
            <person name="Ebling H."/>
            <person name="Edwards K."/>
            <person name="Eickbush T."/>
            <person name="Evans J.D."/>
            <person name="Filipski A."/>
            <person name="Findeiss S."/>
            <person name="Freyhult E."/>
            <person name="Fulton L."/>
            <person name="Fulton R."/>
            <person name="Garcia A.C."/>
            <person name="Gardiner A."/>
            <person name="Garfield D.A."/>
            <person name="Garvin B.E."/>
            <person name="Gibson G."/>
            <person name="Gilbert D."/>
            <person name="Gnerre S."/>
            <person name="Godfrey J."/>
            <person name="Good R."/>
            <person name="Gotea V."/>
            <person name="Gravely B."/>
            <person name="Greenberg A.J."/>
            <person name="Griffiths-Jones S."/>
            <person name="Gross S."/>
            <person name="Guigo R."/>
            <person name="Gustafson E.A."/>
            <person name="Haerty W."/>
            <person name="Hahn M.W."/>
            <person name="Halligan D.L."/>
            <person name="Halpern A.L."/>
            <person name="Halter G.M."/>
            <person name="Han M.V."/>
            <person name="Heger A."/>
            <person name="Hillier L."/>
            <person name="Hinrichs A.S."/>
            <person name="Holmes I."/>
            <person name="Hoskins R.A."/>
            <person name="Hubisz M.J."/>
            <person name="Hultmark D."/>
            <person name="Huntley M.A."/>
            <person name="Jaffe D.B."/>
            <person name="Jagadeeshan S."/>
            <person name="Jeck W.R."/>
            <person name="Johnson J."/>
            <person name="Jones C.D."/>
            <person name="Jordan W.C."/>
            <person name="Karpen G.H."/>
            <person name="Kataoka E."/>
            <person name="Keightley P.D."/>
            <person name="Kheradpour P."/>
            <person name="Kirkness E.F."/>
            <person name="Koerich L.B."/>
            <person name="Kristiansen K."/>
            <person name="Kudrna D."/>
            <person name="Kulathinal R.J."/>
            <person name="Kumar S."/>
            <person name="Kwok R."/>
            <person name="Lander E."/>
            <person name="Langley C.H."/>
            <person name="Lapoint R."/>
            <person name="Lazzaro B.P."/>
            <person name="Lee S.J."/>
            <person name="Levesque L."/>
            <person name="Li R."/>
            <person name="Lin C.F."/>
            <person name="Lin M.F."/>
            <person name="Lindblad-Toh K."/>
            <person name="Llopart A."/>
            <person name="Long M."/>
            <person name="Low L."/>
            <person name="Lozovsky E."/>
            <person name="Lu J."/>
            <person name="Luo M."/>
            <person name="Machado C.A."/>
            <person name="Makalowski W."/>
            <person name="Marzo M."/>
            <person name="Matsuda M."/>
            <person name="Matzkin L."/>
            <person name="McAllister B."/>
            <person name="McBride C.S."/>
            <person name="McKernan B."/>
            <person name="McKernan K."/>
            <person name="Mendez-Lago M."/>
            <person name="Minx P."/>
            <person name="Mollenhauer M.U."/>
            <person name="Montooth K."/>
            <person name="Mount S.M."/>
            <person name="Mu X."/>
            <person name="Myers E."/>
            <person name="Negre B."/>
            <person name="Newfeld S."/>
            <person name="Nielsen R."/>
            <person name="Noor M.A."/>
            <person name="O'Grady P."/>
            <person name="Pachter L."/>
            <person name="Papaceit M."/>
            <person name="Parisi M.J."/>
            <person name="Parisi M."/>
            <person name="Parts L."/>
            <person name="Pedersen J.S."/>
            <person name="Pesole G."/>
            <person name="Phillippy A.M."/>
            <person name="Ponting C.P."/>
            <person name="Pop M."/>
            <person name="Porcelli D."/>
            <person name="Powell J.R."/>
            <person name="Prohaska S."/>
            <person name="Pruitt K."/>
            <person name="Puig M."/>
            <person name="Quesneville H."/>
            <person name="Ram K.R."/>
            <person name="Rand D."/>
            <person name="Rasmussen M.D."/>
            <person name="Reed L.K."/>
            <person name="Reenan R."/>
            <person name="Reily A."/>
            <person name="Remington K.A."/>
            <person name="Rieger T.T."/>
            <person name="Ritchie M.G."/>
            <person name="Robin C."/>
            <person name="Rogers Y.H."/>
            <person name="Rohde C."/>
            <person name="Rozas J."/>
            <person name="Rubenfield M.J."/>
            <person name="Ruiz A."/>
            <person name="Russo S."/>
            <person name="Salzberg S.L."/>
            <person name="Sanchez-Gracia A."/>
            <person name="Saranga D.J."/>
            <person name="Sato H."/>
            <person name="Schaeffer S.W."/>
            <person name="Schatz M.C."/>
            <person name="Schlenke T."/>
            <person name="Schwartz R."/>
            <person name="Segarra C."/>
            <person name="Singh R.S."/>
            <person name="Sirot L."/>
            <person name="Sirota M."/>
            <person name="Sisneros N.B."/>
            <person name="Smith C.D."/>
            <person name="Smith T.F."/>
            <person name="Spieth J."/>
            <person name="Stage D.E."/>
            <person name="Stark A."/>
            <person name="Stephan W."/>
            <person name="Strausberg R.L."/>
            <person name="Strempel S."/>
            <person name="Sturgill D."/>
            <person name="Sutton G."/>
            <person name="Sutton G.G."/>
            <person name="Tao W."/>
            <person name="Teichmann S."/>
            <person name="Tobari Y.N."/>
            <person name="Tomimura Y."/>
            <person name="Tsolas J.M."/>
            <person name="Valente V.L."/>
            <person name="Venter E."/>
            <person name="Venter J.C."/>
            <person name="Vicario S."/>
            <person name="Vieira F.G."/>
            <person name="Vilella A.J."/>
            <person name="Villasante A."/>
            <person name="Walenz B."/>
            <person name="Wang J."/>
            <person name="Wasserman M."/>
            <person name="Watts T."/>
            <person name="Wilson D."/>
            <person name="Wilson R.K."/>
            <person name="Wing R.A."/>
            <person name="Wolfner M.F."/>
            <person name="Wong A."/>
            <person name="Wong G.K."/>
            <person name="Wu C.I."/>
            <person name="Wu G."/>
            <person name="Yamamoto D."/>
            <person name="Yang H.P."/>
            <person name="Yang S.P."/>
            <person name="Yorke J.A."/>
            <person name="Yoshida K."/>
            <person name="Zdobnov E."/>
            <person name="Zhang P."/>
            <person name="Zhang Y."/>
            <person name="Zimin A.V."/>
            <person name="Baldwin J."/>
            <person name="Abdouelleil A."/>
            <person name="Abdulkadir J."/>
            <person name="Abebe A."/>
            <person name="Abera B."/>
            <person name="Abreu J."/>
            <person name="Acer S.C."/>
            <person name="Aftuck L."/>
            <person name="Alexander A."/>
            <person name="An P."/>
            <person name="Anderson E."/>
            <person name="Anderson S."/>
            <person name="Arachi H."/>
            <person name="Azer M."/>
            <person name="Bachantsang P."/>
            <person name="Barry A."/>
            <person name="Bayul T."/>
            <person name="Berlin A."/>
            <person name="Bessette D."/>
            <person name="Bloom T."/>
            <person name="Blye J."/>
            <person name="Boguslavskiy L."/>
            <person name="Bonnet C."/>
            <person name="Boukhgalter B."/>
            <person name="Bourzgui I."/>
            <person name="Brown A."/>
            <person name="Cahill P."/>
            <person name="Channer S."/>
            <person name="Cheshatsang Y."/>
            <person name="Chuda L."/>
            <person name="Citroen M."/>
            <person name="Collymore A."/>
            <person name="Cooke P."/>
            <person name="Costello M."/>
            <person name="D'Aco K."/>
            <person name="Daza R."/>
            <person name="De Haan G."/>
            <person name="DeGray S."/>
            <person name="DeMaso C."/>
            <person name="Dhargay N."/>
            <person name="Dooley K."/>
            <person name="Dooley E."/>
            <person name="Doricent M."/>
            <person name="Dorje P."/>
            <person name="Dorjee K."/>
            <person name="Dupes A."/>
            <person name="Elong R."/>
            <person name="Falk J."/>
            <person name="Farina A."/>
            <person name="Faro S."/>
            <person name="Ferguson D."/>
            <person name="Fisher S."/>
            <person name="Foley C.D."/>
            <person name="Franke A."/>
            <person name="Friedrich D."/>
            <person name="Gadbois L."/>
            <person name="Gearin G."/>
            <person name="Gearin C.R."/>
            <person name="Giannoukos G."/>
            <person name="Goode T."/>
            <person name="Graham J."/>
            <person name="Grandbois E."/>
            <person name="Grewal S."/>
            <person name="Gyaltsen K."/>
            <person name="Hafez N."/>
            <person name="Hagos B."/>
            <person name="Hall J."/>
            <person name="Henson C."/>
            <person name="Hollinger A."/>
            <person name="Honan T."/>
            <person name="Huard M.D."/>
            <person name="Hughes L."/>
            <person name="Hurhula B."/>
            <person name="Husby M.E."/>
            <person name="Kamat A."/>
            <person name="Kanga B."/>
            <person name="Kashin S."/>
            <person name="Khazanovich D."/>
            <person name="Kisner P."/>
            <person name="Lance K."/>
            <person name="Lara M."/>
            <person name="Lee W."/>
            <person name="Lennon N."/>
            <person name="Letendre F."/>
            <person name="LeVine R."/>
            <person name="Lipovsky A."/>
            <person name="Liu X."/>
            <person name="Liu J."/>
            <person name="Liu S."/>
            <person name="Lokyitsang T."/>
            <person name="Lokyitsang Y."/>
            <person name="Lubonja R."/>
            <person name="Lui A."/>
            <person name="MacDonald P."/>
            <person name="Magnisalis V."/>
            <person name="Maru K."/>
            <person name="Matthews C."/>
            <person name="McCusker W."/>
            <person name="McDonough S."/>
            <person name="Mehta T."/>
            <person name="Meldrim J."/>
            <person name="Meneus L."/>
            <person name="Mihai O."/>
            <person name="Mihalev A."/>
            <person name="Mihova T."/>
            <person name="Mittelman R."/>
            <person name="Mlenga V."/>
            <person name="Montmayeur A."/>
            <person name="Mulrain L."/>
            <person name="Navidi A."/>
            <person name="Naylor J."/>
            <person name="Negash T."/>
            <person name="Nguyen T."/>
            <person name="Nguyen N."/>
            <person name="Nicol R."/>
            <person name="Norbu C."/>
            <person name="Norbu N."/>
            <person name="Novod N."/>
            <person name="O'Neill B."/>
            <person name="Osman S."/>
            <person name="Markiewicz E."/>
            <person name="Oyono O.L."/>
            <person name="Patti C."/>
            <person name="Phunkhang P."/>
            <person name="Pierre F."/>
            <person name="Priest M."/>
            <person name="Raghuraman S."/>
            <person name="Rege F."/>
            <person name="Reyes R."/>
            <person name="Rise C."/>
            <person name="Rogov P."/>
            <person name="Ross K."/>
            <person name="Ryan E."/>
            <person name="Settipalli S."/>
            <person name="Shea T."/>
            <person name="Sherpa N."/>
            <person name="Shi L."/>
            <person name="Shih D."/>
            <person name="Sparrow T."/>
            <person name="Spaulding J."/>
            <person name="Stalker J."/>
            <person name="Stange-Thomann N."/>
            <person name="Stavropoulos S."/>
            <person name="Stone C."/>
            <person name="Strader C."/>
            <person name="Tesfaye S."/>
            <person name="Thomson T."/>
            <person name="Thoulutsang Y."/>
            <person name="Thoulutsang D."/>
            <person name="Topham K."/>
            <person name="Topping I."/>
            <person name="Tsamla T."/>
            <person name="Vassiliev H."/>
            <person name="Vo A."/>
            <person name="Wangchuk T."/>
            <person name="Wangdi T."/>
            <person name="Weiand M."/>
            <person name="Wilkinson J."/>
            <person name="Wilson A."/>
            <person name="Yadav S."/>
            <person name="Young G."/>
            <person name="Yu Q."/>
            <person name="Zembek L."/>
            <person name="Zhong D."/>
            <person name="Zimmer A."/>
            <person name="Zwirko Z."/>
            <person name="Jaffe D.B."/>
            <person name="Alvarez P."/>
            <person name="Brockman W."/>
            <person name="Butler J."/>
            <person name="Chin C."/>
            <person name="Gnerre S."/>
            <person name="Grabherr M."/>
            <person name="Kleber M."/>
            <person name="Mauceli E."/>
            <person name="MacCallum I."/>
        </authorList>
    </citation>
    <scope>NUCLEOTIDE SEQUENCE [LARGE SCALE GENOMIC DNA]</scope>
    <source>
        <strain evidence="14 15">TSC#14021-0224.01</strain>
    </source>
</reference>
<dbReference type="InterPro" id="IPR011016">
    <property type="entry name" value="Znf_RING-CH"/>
</dbReference>
<keyword evidence="4" id="KW-0863">Zinc-finger</keyword>
<dbReference type="Pfam" id="PF12906">
    <property type="entry name" value="RINGv"/>
    <property type="match status" value="1"/>
</dbReference>
<evidence type="ECO:0000256" key="1">
    <source>
        <dbReference type="ARBA" id="ARBA00004141"/>
    </source>
</evidence>
<evidence type="ECO:0000313" key="14">
    <source>
        <dbReference type="EMBL" id="EDV53439.1"/>
    </source>
</evidence>
<proteinExistence type="predicted"/>
<dbReference type="PANTHER" id="PTHR46283">
    <property type="entry name" value="E3 UBIQUITIN-PROTEIN LIGASE MARCH5"/>
    <property type="match status" value="1"/>
</dbReference>
<dbReference type="KEGG" id="der:6554689"/>
<keyword evidence="2 12" id="KW-0812">Transmembrane</keyword>
<dbReference type="OMA" id="TISMYVG"/>
<evidence type="ECO:0000256" key="5">
    <source>
        <dbReference type="ARBA" id="ARBA00022833"/>
    </source>
</evidence>
<evidence type="ECO:0000256" key="4">
    <source>
        <dbReference type="ARBA" id="ARBA00022771"/>
    </source>
</evidence>